<dbReference type="InterPro" id="IPR015943">
    <property type="entry name" value="WD40/YVTN_repeat-like_dom_sf"/>
</dbReference>
<feature type="repeat" description="WD" evidence="6">
    <location>
        <begin position="872"/>
        <end position="907"/>
    </location>
</feature>
<evidence type="ECO:0000256" key="3">
    <source>
        <dbReference type="ARBA" id="ARBA00038415"/>
    </source>
</evidence>
<dbReference type="InterPro" id="IPR036322">
    <property type="entry name" value="WD40_repeat_dom_sf"/>
</dbReference>
<feature type="repeat" description="WD" evidence="6">
    <location>
        <begin position="1041"/>
        <end position="1073"/>
    </location>
</feature>
<dbReference type="PANTHER" id="PTHR22847:SF637">
    <property type="entry name" value="WD REPEAT DOMAIN 5B"/>
    <property type="match status" value="1"/>
</dbReference>
<organism evidence="8 9">
    <name type="scientific">Bipolaris oryzae ATCC 44560</name>
    <dbReference type="NCBI Taxonomy" id="930090"/>
    <lineage>
        <taxon>Eukaryota</taxon>
        <taxon>Fungi</taxon>
        <taxon>Dikarya</taxon>
        <taxon>Ascomycota</taxon>
        <taxon>Pezizomycotina</taxon>
        <taxon>Dothideomycetes</taxon>
        <taxon>Pleosporomycetidae</taxon>
        <taxon>Pleosporales</taxon>
        <taxon>Pleosporineae</taxon>
        <taxon>Pleosporaceae</taxon>
        <taxon>Bipolaris</taxon>
    </lineage>
</organism>
<dbReference type="GeneID" id="19128878"/>
<keyword evidence="9" id="KW-1185">Reference proteome</keyword>
<dbReference type="InterPro" id="IPR019775">
    <property type="entry name" value="WD40_repeat_CS"/>
</dbReference>
<feature type="repeat" description="WD" evidence="6">
    <location>
        <begin position="999"/>
        <end position="1040"/>
    </location>
</feature>
<dbReference type="STRING" id="930090.W6YSJ8"/>
<dbReference type="InterPro" id="IPR056884">
    <property type="entry name" value="NPHP3-like_N"/>
</dbReference>
<dbReference type="Gene3D" id="3.40.50.300">
    <property type="entry name" value="P-loop containing nucleotide triphosphate hydrolases"/>
    <property type="match status" value="1"/>
</dbReference>
<evidence type="ECO:0000313" key="8">
    <source>
        <dbReference type="EMBL" id="EUC40478.1"/>
    </source>
</evidence>
<dbReference type="PROSITE" id="PS50294">
    <property type="entry name" value="WD_REPEATS_REGION"/>
    <property type="match status" value="9"/>
</dbReference>
<dbReference type="InterPro" id="IPR020472">
    <property type="entry name" value="WD40_PAC1"/>
</dbReference>
<gene>
    <name evidence="8" type="ORF">COCMIDRAFT_9659</name>
</gene>
<evidence type="ECO:0000259" key="7">
    <source>
        <dbReference type="PROSITE" id="PS50837"/>
    </source>
</evidence>
<dbReference type="PROSITE" id="PS50837">
    <property type="entry name" value="NACHT"/>
    <property type="match status" value="1"/>
</dbReference>
<dbReference type="Pfam" id="PF00400">
    <property type="entry name" value="WD40"/>
    <property type="match status" value="5"/>
</dbReference>
<feature type="repeat" description="WD" evidence="6">
    <location>
        <begin position="1165"/>
        <end position="1207"/>
    </location>
</feature>
<dbReference type="OrthoDB" id="538223at2759"/>
<evidence type="ECO:0000313" key="9">
    <source>
        <dbReference type="Proteomes" id="UP000054032"/>
    </source>
</evidence>
<dbReference type="HOGENOM" id="CLU_000288_6_16_1"/>
<dbReference type="InterPro" id="IPR010730">
    <property type="entry name" value="HET"/>
</dbReference>
<keyword evidence="1 6" id="KW-0853">WD repeat</keyword>
<feature type="repeat" description="WD" evidence="6">
    <location>
        <begin position="915"/>
        <end position="956"/>
    </location>
</feature>
<dbReference type="Pfam" id="PF06985">
    <property type="entry name" value="HET"/>
    <property type="match status" value="1"/>
</dbReference>
<evidence type="ECO:0000256" key="2">
    <source>
        <dbReference type="ARBA" id="ARBA00022737"/>
    </source>
</evidence>
<feature type="repeat" description="WD" evidence="6">
    <location>
        <begin position="957"/>
        <end position="998"/>
    </location>
</feature>
<feature type="repeat" description="WD" evidence="6">
    <location>
        <begin position="1123"/>
        <end position="1164"/>
    </location>
</feature>
<reference evidence="8 9" key="1">
    <citation type="journal article" date="2013" name="PLoS Genet.">
        <title>Comparative genome structure, secondary metabolite, and effector coding capacity across Cochliobolus pathogens.</title>
        <authorList>
            <person name="Condon B.J."/>
            <person name="Leng Y."/>
            <person name="Wu D."/>
            <person name="Bushley K.E."/>
            <person name="Ohm R.A."/>
            <person name="Otillar R."/>
            <person name="Martin J."/>
            <person name="Schackwitz W."/>
            <person name="Grimwood J."/>
            <person name="MohdZainudin N."/>
            <person name="Xue C."/>
            <person name="Wang R."/>
            <person name="Manning V.A."/>
            <person name="Dhillon B."/>
            <person name="Tu Z.J."/>
            <person name="Steffenson B.J."/>
            <person name="Salamov A."/>
            <person name="Sun H."/>
            <person name="Lowry S."/>
            <person name="LaButti K."/>
            <person name="Han J."/>
            <person name="Copeland A."/>
            <person name="Lindquist E."/>
            <person name="Barry K."/>
            <person name="Schmutz J."/>
            <person name="Baker S.E."/>
            <person name="Ciuffetti L.M."/>
            <person name="Grigoriev I.V."/>
            <person name="Zhong S."/>
            <person name="Turgeon B.G."/>
        </authorList>
    </citation>
    <scope>NUCLEOTIDE SEQUENCE [LARGE SCALE GENOMIC DNA]</scope>
    <source>
        <strain evidence="8 9">ATCC 44560</strain>
    </source>
</reference>
<dbReference type="PRINTS" id="PR00320">
    <property type="entry name" value="GPROTEINBRPT"/>
</dbReference>
<evidence type="ECO:0000256" key="6">
    <source>
        <dbReference type="PROSITE-ProRule" id="PRU00221"/>
    </source>
</evidence>
<proteinExistence type="inferred from homology"/>
<dbReference type="PROSITE" id="PS50082">
    <property type="entry name" value="WD_REPEATS_2"/>
    <property type="match status" value="9"/>
</dbReference>
<evidence type="ECO:0000256" key="5">
    <source>
        <dbReference type="ARBA" id="ARBA00043913"/>
    </source>
</evidence>
<dbReference type="EMBL" id="KI964162">
    <property type="protein sequence ID" value="EUC40478.1"/>
    <property type="molecule type" value="Genomic_DNA"/>
</dbReference>
<dbReference type="InterPro" id="IPR007111">
    <property type="entry name" value="NACHT_NTPase"/>
</dbReference>
<dbReference type="SMART" id="SM00320">
    <property type="entry name" value="WD40"/>
    <property type="match status" value="9"/>
</dbReference>
<dbReference type="CDD" id="cd00200">
    <property type="entry name" value="WD40"/>
    <property type="match status" value="2"/>
</dbReference>
<feature type="repeat" description="WD" evidence="6">
    <location>
        <begin position="1082"/>
        <end position="1117"/>
    </location>
</feature>
<name>W6YSJ8_COCMI</name>
<dbReference type="eggNOG" id="KOG0272">
    <property type="taxonomic scope" value="Eukaryota"/>
</dbReference>
<feature type="repeat" description="WD" evidence="6">
    <location>
        <begin position="830"/>
        <end position="871"/>
    </location>
</feature>
<dbReference type="InterPro" id="IPR027417">
    <property type="entry name" value="P-loop_NTPase"/>
</dbReference>
<keyword evidence="2" id="KW-0677">Repeat</keyword>
<dbReference type="InterPro" id="IPR001680">
    <property type="entry name" value="WD40_rpt"/>
</dbReference>
<sequence length="1311" mass="146809">MRLLGYGEDGSLTITSFDDDAIPPYAILSHTWGADTEEVDFDDIVKARGEHKLGYEKIRFCGDQARKDGLQYFWVDTCCIDKTDNHELSTAIRSMFRWYQNAIKCYVYLPDVLANEQRSDEMFAQPWEPAFRSSRWFTRGWTLQELLAPSKVEFFTREGEMLGDKTSLTPLISKITGIPPQVLQGTLAQFDIEERLRWRGNRKTKLEEDMAYSLSGICDVDIAPLYGEGEKGAFRRLHDEIRKLKDCVRDLRSSNPYDDKKRIEDTKGGLLADSYRWVLNNTTFQQWKRHRHTQNSHTQLLWIKGDPGKGKTMLLCGIINELQHELQQTFTPQSALLGYFFCQAADPRINSATAVLRGLLYMLVTQQPSLMSHVLKKYDTAGKASFEDANAWVVFSEILEDTLRDPHLRPTYLIIDALDECIIDRPNLLEFIAKHSSISPRVKWIVSSRNWPEIEEQLEQQVGHQATLSLELNAESVSAAVDVFIQRKVDQLAQEKQYKAEIRDAVLQHLRSNAGDTFLWVALVCQDLRKTPKWNVLKKLASVFPPTLDSLYGRMMDQISESDPAEICQHVLASVAVLYRPVTISELFALVEQLEDVNDLESRQQIVGYCGSFLTLREDTVYFVHQSAKDFLFAKAFNSKVFVATIEEVHENIFSRSLSILDRTLGKDMYSLEAPGYPIEEVKTNDPDPLAESRYSCVYWIDHLYDSKPGSLQVADRVSRFLREKYLYWLEGLSLCRGVGRGVVSMTKLWSLVQGMRNQEELSRIVEDARRFIMYHRGAIEGYPLQTYASAILFSPTGSLIRQLFEQEKPGAIRIRPVLSEGWSACLQTLENHGSDVTCVAFSHDSTRLASGSEDRTVKVWDMSSGECLQTFEGHEDYVTSIAFSRDSTRLASASEDSTIKLWDTRNSGLCLQTLEGHSDWVNSVAFSHDSKWLASASGDRTIKLWDTSTGTCLKTLRGHSGNIRSVAFSHDSARLASASFDTTIRIWDVSSGACLKTLNGHRLTVRSVAFSHDSLRLVSGSEDHTIKVWNTGSGACMQTLKGHSDWANSVAFAHDSTRIVSASGDGTVKVWDPNGTCLQTFEGHSSTVKSIAISHDSKWLASASGDKTIKVWDANNTGLQKLEGHSGTVRSVAFSRDGTWLASASSDSTIKIWDTNSGACLHTMKGHGSTVTSVAFSHDSKPWLASSSSDRTIKLWDVSSGTCLETVTVDNPVFELSFDATGARLVSETGTVNIKTLETSSPSAMDFPGPTRRSTGLGTGFSSDSIWIQHDRRNMVWVPSEYRPSRSAVYGTMVGVGVGSGTVWICSIDL</sequence>
<dbReference type="FunFam" id="3.40.50.300:FF:001638">
    <property type="entry name" value="NACHT and WD40 domain protein"/>
    <property type="match status" value="1"/>
</dbReference>
<dbReference type="Pfam" id="PF24883">
    <property type="entry name" value="NPHP3_N"/>
    <property type="match status" value="1"/>
</dbReference>
<dbReference type="RefSeq" id="XP_007693004.1">
    <property type="nucleotide sequence ID" value="XM_007694814.1"/>
</dbReference>
<dbReference type="Pfam" id="PF25173">
    <property type="entry name" value="Beta-prop_WDR3_1st"/>
    <property type="match status" value="1"/>
</dbReference>
<dbReference type="GO" id="GO:1990234">
    <property type="term" value="C:transferase complex"/>
    <property type="evidence" value="ECO:0007669"/>
    <property type="project" value="UniProtKB-ARBA"/>
</dbReference>
<dbReference type="SUPFAM" id="SSF52540">
    <property type="entry name" value="P-loop containing nucleoside triphosphate hydrolases"/>
    <property type="match status" value="1"/>
</dbReference>
<dbReference type="PANTHER" id="PTHR22847">
    <property type="entry name" value="WD40 REPEAT PROTEIN"/>
    <property type="match status" value="1"/>
</dbReference>
<evidence type="ECO:0000256" key="1">
    <source>
        <dbReference type="ARBA" id="ARBA00022574"/>
    </source>
</evidence>
<protein>
    <recommendedName>
        <fullName evidence="4">Mitochondrial division protein 1</fullName>
    </recommendedName>
</protein>
<feature type="domain" description="NACHT" evidence="7">
    <location>
        <begin position="299"/>
        <end position="461"/>
    </location>
</feature>
<comment type="function">
    <text evidence="5">Involved in mitochondrial fission. Acts as an adapter protein required to form mitochondrial fission complexes. Formation of these complexes is required to promote constriction and fission of the mitochondrial compartment at a late step in mitochondrial division.</text>
</comment>
<accession>W6YSJ8</accession>
<evidence type="ECO:0000256" key="4">
    <source>
        <dbReference type="ARBA" id="ARBA00039789"/>
    </source>
</evidence>
<dbReference type="SUPFAM" id="SSF50978">
    <property type="entry name" value="WD40 repeat-like"/>
    <property type="match status" value="2"/>
</dbReference>
<comment type="similarity">
    <text evidence="3">Belongs to the WD repeat MDV1/CAF4 family.</text>
</comment>
<dbReference type="PROSITE" id="PS00678">
    <property type="entry name" value="WD_REPEATS_1"/>
    <property type="match status" value="7"/>
</dbReference>
<dbReference type="Proteomes" id="UP000054032">
    <property type="component" value="Unassembled WGS sequence"/>
</dbReference>
<dbReference type="eggNOG" id="KOG4155">
    <property type="taxonomic scope" value="Eukaryota"/>
</dbReference>
<dbReference type="Gene3D" id="2.130.10.10">
    <property type="entry name" value="YVTN repeat-like/Quinoprotein amine dehydrogenase"/>
    <property type="match status" value="5"/>
</dbReference>
<dbReference type="KEGG" id="bor:COCMIDRAFT_9659"/>